<feature type="domain" description="HTH araC/xylS-type" evidence="3">
    <location>
        <begin position="199"/>
        <end position="297"/>
    </location>
</feature>
<dbReference type="InterPro" id="IPR009594">
    <property type="entry name" value="Tscrpt_reg_HTH_AraC_N"/>
</dbReference>
<dbReference type="Pfam" id="PF12833">
    <property type="entry name" value="HTH_18"/>
    <property type="match status" value="1"/>
</dbReference>
<keyword evidence="5" id="KW-1185">Reference proteome</keyword>
<dbReference type="SMART" id="SM00342">
    <property type="entry name" value="HTH_ARAC"/>
    <property type="match status" value="1"/>
</dbReference>
<keyword evidence="1" id="KW-0805">Transcription regulation</keyword>
<reference evidence="4 5" key="1">
    <citation type="submission" date="2020-08" db="EMBL/GenBank/DDBJ databases">
        <title>Genomic Encyclopedia of Type Strains, Phase IV (KMG-IV): sequencing the most valuable type-strain genomes for metagenomic binning, comparative biology and taxonomic classification.</title>
        <authorList>
            <person name="Goeker M."/>
        </authorList>
    </citation>
    <scope>NUCLEOTIDE SEQUENCE [LARGE SCALE GENOMIC DNA]</scope>
    <source>
        <strain evidence="4 5">DSM 102134</strain>
    </source>
</reference>
<accession>A0A7W9YU30</accession>
<dbReference type="AlphaFoldDB" id="A0A7W9YU30"/>
<dbReference type="PANTHER" id="PTHR43436:SF1">
    <property type="entry name" value="TRANSCRIPTIONAL REGULATORY PROTEIN"/>
    <property type="match status" value="1"/>
</dbReference>
<evidence type="ECO:0000259" key="3">
    <source>
        <dbReference type="PROSITE" id="PS01124"/>
    </source>
</evidence>
<organism evidence="4 5">
    <name type="scientific">Pseudorhizobium flavum</name>
    <dbReference type="NCBI Taxonomy" id="1335061"/>
    <lineage>
        <taxon>Bacteria</taxon>
        <taxon>Pseudomonadati</taxon>
        <taxon>Pseudomonadota</taxon>
        <taxon>Alphaproteobacteria</taxon>
        <taxon>Hyphomicrobiales</taxon>
        <taxon>Rhizobiaceae</taxon>
        <taxon>Rhizobium/Agrobacterium group</taxon>
        <taxon>Pseudorhizobium</taxon>
    </lineage>
</organism>
<name>A0A7W9YU30_9HYPH</name>
<evidence type="ECO:0000256" key="2">
    <source>
        <dbReference type="ARBA" id="ARBA00023163"/>
    </source>
</evidence>
<dbReference type="InterPro" id="IPR018060">
    <property type="entry name" value="HTH_AraC"/>
</dbReference>
<dbReference type="GO" id="GO:0003700">
    <property type="term" value="F:DNA-binding transcription factor activity"/>
    <property type="evidence" value="ECO:0007669"/>
    <property type="project" value="InterPro"/>
</dbReference>
<dbReference type="RefSeq" id="WP_235864187.1">
    <property type="nucleotide sequence ID" value="NZ_JACHEJ010000001.1"/>
</dbReference>
<dbReference type="InterPro" id="IPR009057">
    <property type="entry name" value="Homeodomain-like_sf"/>
</dbReference>
<sequence>MLPAPTHMPQLDELSAIIAQNTSDDGVLQTSIPRLSLIRFSRQTEPCQTLQHPALCIVVQGSKQVMLADEIYVYGPAKHLVVSVDLPVTGQIIEATPEKPYLCMRLDLDLPALGEMFMEITPATGEPAGGCSKGVCLADTSPQFLDSALRLLRLLASPEDITYLAPLAERELMYRLLRGPQAHKVRRMLMPDSRLQQVTRAITWIRQNYAAPFSIEQVAAEARMSPSSLHQHFRDVTAMSPLQYQKQLRLQEARRLILTSAVDAATAAQRVGYDSPSQFSREYRRLFGAPPIQDVARLRQEPERFAET</sequence>
<comment type="caution">
    <text evidence="4">The sequence shown here is derived from an EMBL/GenBank/DDBJ whole genome shotgun (WGS) entry which is preliminary data.</text>
</comment>
<dbReference type="GO" id="GO:0043565">
    <property type="term" value="F:sequence-specific DNA binding"/>
    <property type="evidence" value="ECO:0007669"/>
    <property type="project" value="InterPro"/>
</dbReference>
<dbReference type="Proteomes" id="UP000535501">
    <property type="component" value="Unassembled WGS sequence"/>
</dbReference>
<proteinExistence type="predicted"/>
<dbReference type="Pfam" id="PF06719">
    <property type="entry name" value="AraC_N"/>
    <property type="match status" value="1"/>
</dbReference>
<dbReference type="PANTHER" id="PTHR43436">
    <property type="entry name" value="ARAC-FAMILY TRANSCRIPTIONAL REGULATOR"/>
    <property type="match status" value="1"/>
</dbReference>
<gene>
    <name evidence="4" type="ORF">HNQ75_000351</name>
</gene>
<protein>
    <submittedName>
        <fullName evidence="4">AraC-like DNA-binding protein</fullName>
    </submittedName>
</protein>
<dbReference type="EMBL" id="JACHEJ010000001">
    <property type="protein sequence ID" value="MBB6178408.1"/>
    <property type="molecule type" value="Genomic_DNA"/>
</dbReference>
<evidence type="ECO:0000313" key="4">
    <source>
        <dbReference type="EMBL" id="MBB6178408.1"/>
    </source>
</evidence>
<keyword evidence="2" id="KW-0804">Transcription</keyword>
<dbReference type="Gene3D" id="1.10.10.60">
    <property type="entry name" value="Homeodomain-like"/>
    <property type="match status" value="2"/>
</dbReference>
<evidence type="ECO:0000256" key="1">
    <source>
        <dbReference type="ARBA" id="ARBA00023015"/>
    </source>
</evidence>
<evidence type="ECO:0000313" key="5">
    <source>
        <dbReference type="Proteomes" id="UP000535501"/>
    </source>
</evidence>
<dbReference type="PROSITE" id="PS01124">
    <property type="entry name" value="HTH_ARAC_FAMILY_2"/>
    <property type="match status" value="1"/>
</dbReference>
<dbReference type="SUPFAM" id="SSF46689">
    <property type="entry name" value="Homeodomain-like"/>
    <property type="match status" value="2"/>
</dbReference>
<keyword evidence="4" id="KW-0238">DNA-binding</keyword>